<evidence type="ECO:0000256" key="3">
    <source>
        <dbReference type="ARBA" id="ARBA00022833"/>
    </source>
</evidence>
<evidence type="ECO:0000259" key="6">
    <source>
        <dbReference type="PROSITE" id="PS50966"/>
    </source>
</evidence>
<evidence type="ECO:0000256" key="4">
    <source>
        <dbReference type="PROSITE-ProRule" id="PRU00325"/>
    </source>
</evidence>
<keyword evidence="1" id="KW-0479">Metal-binding</keyword>
<dbReference type="GO" id="GO:0004523">
    <property type="term" value="F:RNA-DNA hybrid ribonuclease activity"/>
    <property type="evidence" value="ECO:0007669"/>
    <property type="project" value="InterPro"/>
</dbReference>
<evidence type="ECO:0000313" key="7">
    <source>
        <dbReference type="EMBL" id="KAL0375745.1"/>
    </source>
</evidence>
<feature type="region of interest" description="Disordered" evidence="5">
    <location>
        <begin position="514"/>
        <end position="576"/>
    </location>
</feature>
<gene>
    <name evidence="7" type="ORF">Scaly_0692100</name>
</gene>
<keyword evidence="3" id="KW-0862">Zinc</keyword>
<comment type="caution">
    <text evidence="7">The sequence shown here is derived from an EMBL/GenBank/DDBJ whole genome shotgun (WGS) entry which is preliminary data.</text>
</comment>
<dbReference type="InterPro" id="IPR018289">
    <property type="entry name" value="MULE_transposase_dom"/>
</dbReference>
<dbReference type="SUPFAM" id="SSF53098">
    <property type="entry name" value="Ribonuclease H-like"/>
    <property type="match status" value="1"/>
</dbReference>
<evidence type="ECO:0000256" key="1">
    <source>
        <dbReference type="ARBA" id="ARBA00022723"/>
    </source>
</evidence>
<dbReference type="InterPro" id="IPR004332">
    <property type="entry name" value="Transposase_MuDR"/>
</dbReference>
<dbReference type="InterPro" id="IPR012337">
    <property type="entry name" value="RNaseH-like_sf"/>
</dbReference>
<dbReference type="PANTHER" id="PTHR31973">
    <property type="entry name" value="POLYPROTEIN, PUTATIVE-RELATED"/>
    <property type="match status" value="1"/>
</dbReference>
<reference evidence="7" key="2">
    <citation type="journal article" date="2024" name="Plant">
        <title>Genomic evolution and insights into agronomic trait innovations of Sesamum species.</title>
        <authorList>
            <person name="Miao H."/>
            <person name="Wang L."/>
            <person name="Qu L."/>
            <person name="Liu H."/>
            <person name="Sun Y."/>
            <person name="Le M."/>
            <person name="Wang Q."/>
            <person name="Wei S."/>
            <person name="Zheng Y."/>
            <person name="Lin W."/>
            <person name="Duan Y."/>
            <person name="Cao H."/>
            <person name="Xiong S."/>
            <person name="Wang X."/>
            <person name="Wei L."/>
            <person name="Li C."/>
            <person name="Ma Q."/>
            <person name="Ju M."/>
            <person name="Zhao R."/>
            <person name="Li G."/>
            <person name="Mu C."/>
            <person name="Tian Q."/>
            <person name="Mei H."/>
            <person name="Zhang T."/>
            <person name="Gao T."/>
            <person name="Zhang H."/>
        </authorList>
    </citation>
    <scope>NUCLEOTIDE SEQUENCE</scope>
    <source>
        <strain evidence="7">KEN8</strain>
    </source>
</reference>
<sequence>MGLRLLHNDSSDFAIGEMVRIYDEVDVSVTIYVEEVCDPLLVIDTEGNILPKIMTGGDKDAEMNLLMSGIDFTDDYESVATQQFRNEDNIEKETENARNEGEIQMEVDKGKRKVTNTHIDEIDSEDSRSVFDDSSNVNYTQHQWTDEENSDVEPEFDQNSLVYEDIEASSDEDIFLEKNLSKRQMMMKLRKMLKQKSKKKNINHDAGAKDYIAKDNGWYSDPGEEDELQSLDGNDLEGDSHAPNYPYFKTGTKMKTFELVVGMKFQSGMVFREALRDYCVRHGYDLHFKRNENERITAKCKHEVLRKCNIDASTWKVINAKRFALEQIHRVDWEQYTKLWDYYETVRVKKTQAGFLDECRPIIALDGCFLKTLYTGQLFVVVGRDGNDNMWPIALAVVPVENREMWTWFLTELLKDLGGTEQSYRWTFILDRQKGLLEAVKQLAPHSEHRNEFEVDHFLDKFIVDLDKKTCTCGIFQLCGYPCYHAHVAIADRRDKLEDYVDQCYKKEAAALDTQPDVSQQSNPPQFTNTQSSQFSRKKMKQPIKGGKGTYQGPRNDALMGNKVGKNKKATATPREAKTVVTAKDIKNKHQSMSKKRKGTIRFEFKASNNEAEYETLAIGMRVAHEVEAQHFVAYSDSQLIVKQIEAHINHREENVKADCLSQLANALEDCRTKHITIQYLPEPQTPLSIQVISFGDDWPTPMVICLEREHLPEKKMGRH</sequence>
<evidence type="ECO:0000256" key="2">
    <source>
        <dbReference type="ARBA" id="ARBA00022771"/>
    </source>
</evidence>
<dbReference type="InterPro" id="IPR036397">
    <property type="entry name" value="RNaseH_sf"/>
</dbReference>
<dbReference type="EMBL" id="JACGWM010000004">
    <property type="protein sequence ID" value="KAL0375745.1"/>
    <property type="molecule type" value="Genomic_DNA"/>
</dbReference>
<dbReference type="GO" id="GO:0008270">
    <property type="term" value="F:zinc ion binding"/>
    <property type="evidence" value="ECO:0007669"/>
    <property type="project" value="UniProtKB-KW"/>
</dbReference>
<dbReference type="InterPro" id="IPR006564">
    <property type="entry name" value="Znf_PMZ"/>
</dbReference>
<feature type="domain" description="SWIM-type" evidence="6">
    <location>
        <begin position="462"/>
        <end position="494"/>
    </location>
</feature>
<dbReference type="PANTHER" id="PTHR31973:SF187">
    <property type="entry name" value="MUTATOR TRANSPOSASE MUDRA PROTEIN"/>
    <property type="match status" value="1"/>
</dbReference>
<reference evidence="7" key="1">
    <citation type="submission" date="2020-06" db="EMBL/GenBank/DDBJ databases">
        <authorList>
            <person name="Li T."/>
            <person name="Hu X."/>
            <person name="Zhang T."/>
            <person name="Song X."/>
            <person name="Zhang H."/>
            <person name="Dai N."/>
            <person name="Sheng W."/>
            <person name="Hou X."/>
            <person name="Wei L."/>
        </authorList>
    </citation>
    <scope>NUCLEOTIDE SEQUENCE</scope>
    <source>
        <strain evidence="7">KEN8</strain>
        <tissue evidence="7">Leaf</tissue>
    </source>
</reference>
<dbReference type="Pfam" id="PF04434">
    <property type="entry name" value="SWIM"/>
    <property type="match status" value="1"/>
</dbReference>
<organism evidence="7">
    <name type="scientific">Sesamum calycinum</name>
    <dbReference type="NCBI Taxonomy" id="2727403"/>
    <lineage>
        <taxon>Eukaryota</taxon>
        <taxon>Viridiplantae</taxon>
        <taxon>Streptophyta</taxon>
        <taxon>Embryophyta</taxon>
        <taxon>Tracheophyta</taxon>
        <taxon>Spermatophyta</taxon>
        <taxon>Magnoliopsida</taxon>
        <taxon>eudicotyledons</taxon>
        <taxon>Gunneridae</taxon>
        <taxon>Pentapetalae</taxon>
        <taxon>asterids</taxon>
        <taxon>lamiids</taxon>
        <taxon>Lamiales</taxon>
        <taxon>Pedaliaceae</taxon>
        <taxon>Sesamum</taxon>
    </lineage>
</organism>
<dbReference type="Pfam" id="PF13456">
    <property type="entry name" value="RVT_3"/>
    <property type="match status" value="1"/>
</dbReference>
<proteinExistence type="predicted"/>
<dbReference type="SMART" id="SM00575">
    <property type="entry name" value="ZnF_PMZ"/>
    <property type="match status" value="1"/>
</dbReference>
<keyword evidence="2 4" id="KW-0863">Zinc-finger</keyword>
<dbReference type="Gene3D" id="3.30.420.10">
    <property type="entry name" value="Ribonuclease H-like superfamily/Ribonuclease H"/>
    <property type="match status" value="1"/>
</dbReference>
<dbReference type="GO" id="GO:0003676">
    <property type="term" value="F:nucleic acid binding"/>
    <property type="evidence" value="ECO:0007669"/>
    <property type="project" value="InterPro"/>
</dbReference>
<feature type="compositionally biased region" description="Polar residues" evidence="5">
    <location>
        <begin position="516"/>
        <end position="535"/>
    </location>
</feature>
<name>A0AAW2R6R3_9LAMI</name>
<dbReference type="AlphaFoldDB" id="A0AAW2R6R3"/>
<dbReference type="InterPro" id="IPR002156">
    <property type="entry name" value="RNaseH_domain"/>
</dbReference>
<dbReference type="Pfam" id="PF03108">
    <property type="entry name" value="DBD_Tnp_Mut"/>
    <property type="match status" value="1"/>
</dbReference>
<accession>A0AAW2R6R3</accession>
<protein>
    <recommendedName>
        <fullName evidence="6">SWIM-type domain-containing protein</fullName>
    </recommendedName>
</protein>
<dbReference type="InterPro" id="IPR007527">
    <property type="entry name" value="Znf_SWIM"/>
</dbReference>
<dbReference type="Pfam" id="PF10551">
    <property type="entry name" value="MULE"/>
    <property type="match status" value="1"/>
</dbReference>
<dbReference type="PROSITE" id="PS50966">
    <property type="entry name" value="ZF_SWIM"/>
    <property type="match status" value="1"/>
</dbReference>
<evidence type="ECO:0000256" key="5">
    <source>
        <dbReference type="SAM" id="MobiDB-lite"/>
    </source>
</evidence>